<name>A0ABM8IYM3_9CREN</name>
<feature type="transmembrane region" description="Helical" evidence="12">
    <location>
        <begin position="153"/>
        <end position="174"/>
    </location>
</feature>
<reference evidence="14 15" key="1">
    <citation type="submission" date="2023-09" db="EMBL/GenBank/DDBJ databases">
        <title>Pyrofollis japonicus gen. nov. sp. nov., a novel member of the family Pyrodictiaceae isolated from the Iheya North hydrothermal field.</title>
        <authorList>
            <person name="Miyazaki U."/>
            <person name="Sanari M."/>
            <person name="Tame A."/>
            <person name="Kitajima M."/>
            <person name="Okamoto A."/>
            <person name="Sawayama S."/>
            <person name="Miyazaki J."/>
            <person name="Takai K."/>
            <person name="Nakagawa S."/>
        </authorList>
    </citation>
    <scope>NUCLEOTIDE SEQUENCE [LARGE SCALE GENOMIC DNA]</scope>
    <source>
        <strain evidence="14 15">AV2</strain>
    </source>
</reference>
<dbReference type="InterPro" id="IPR006153">
    <property type="entry name" value="Cation/H_exchanger_TM"/>
</dbReference>
<feature type="transmembrane region" description="Helical" evidence="12">
    <location>
        <begin position="264"/>
        <end position="283"/>
    </location>
</feature>
<evidence type="ECO:0000256" key="4">
    <source>
        <dbReference type="ARBA" id="ARBA00022692"/>
    </source>
</evidence>
<feature type="transmembrane region" description="Helical" evidence="12">
    <location>
        <begin position="120"/>
        <end position="141"/>
    </location>
</feature>
<keyword evidence="2" id="KW-0813">Transport</keyword>
<evidence type="ECO:0000259" key="13">
    <source>
        <dbReference type="PROSITE" id="PS51371"/>
    </source>
</evidence>
<dbReference type="Gene3D" id="3.10.580.10">
    <property type="entry name" value="CBS-domain"/>
    <property type="match status" value="1"/>
</dbReference>
<dbReference type="EMBL" id="AP028907">
    <property type="protein sequence ID" value="BES82638.1"/>
    <property type="molecule type" value="Genomic_DNA"/>
</dbReference>
<evidence type="ECO:0000313" key="15">
    <source>
        <dbReference type="Proteomes" id="UP001341135"/>
    </source>
</evidence>
<evidence type="ECO:0000256" key="1">
    <source>
        <dbReference type="ARBA" id="ARBA00004141"/>
    </source>
</evidence>
<dbReference type="PANTHER" id="PTHR43562">
    <property type="entry name" value="NAPA-TYPE SODIUM/HYDROGEN ANTIPORTER"/>
    <property type="match status" value="1"/>
</dbReference>
<keyword evidence="8 12" id="KW-0472">Membrane</keyword>
<evidence type="ECO:0000256" key="3">
    <source>
        <dbReference type="ARBA" id="ARBA00022449"/>
    </source>
</evidence>
<dbReference type="SUPFAM" id="SSF54631">
    <property type="entry name" value="CBS-domain pair"/>
    <property type="match status" value="1"/>
</dbReference>
<evidence type="ECO:0000256" key="6">
    <source>
        <dbReference type="ARBA" id="ARBA00023053"/>
    </source>
</evidence>
<feature type="transmembrane region" description="Helical" evidence="12">
    <location>
        <begin position="180"/>
        <end position="198"/>
    </location>
</feature>
<feature type="transmembrane region" description="Helical" evidence="12">
    <location>
        <begin position="346"/>
        <end position="367"/>
    </location>
</feature>
<dbReference type="InterPro" id="IPR000644">
    <property type="entry name" value="CBS_dom"/>
</dbReference>
<keyword evidence="10" id="KW-0129">CBS domain</keyword>
<evidence type="ECO:0000256" key="2">
    <source>
        <dbReference type="ARBA" id="ARBA00022448"/>
    </source>
</evidence>
<evidence type="ECO:0000256" key="8">
    <source>
        <dbReference type="ARBA" id="ARBA00023136"/>
    </source>
</evidence>
<feature type="transmembrane region" description="Helical" evidence="12">
    <location>
        <begin position="58"/>
        <end position="80"/>
    </location>
</feature>
<evidence type="ECO:0000256" key="10">
    <source>
        <dbReference type="PROSITE-ProRule" id="PRU00703"/>
    </source>
</evidence>
<keyword evidence="15" id="KW-1185">Reference proteome</keyword>
<evidence type="ECO:0000256" key="5">
    <source>
        <dbReference type="ARBA" id="ARBA00022989"/>
    </source>
</evidence>
<evidence type="ECO:0000256" key="12">
    <source>
        <dbReference type="SAM" id="Phobius"/>
    </source>
</evidence>
<gene>
    <name evidence="14" type="ORF">PABY_22050</name>
</gene>
<dbReference type="Pfam" id="PF00999">
    <property type="entry name" value="Na_H_Exchanger"/>
    <property type="match status" value="1"/>
</dbReference>
<feature type="region of interest" description="Disordered" evidence="11">
    <location>
        <begin position="495"/>
        <end position="536"/>
    </location>
</feature>
<evidence type="ECO:0000256" key="11">
    <source>
        <dbReference type="SAM" id="MobiDB-lite"/>
    </source>
</evidence>
<keyword evidence="6" id="KW-0915">Sodium</keyword>
<keyword evidence="4 12" id="KW-0812">Transmembrane</keyword>
<dbReference type="InterPro" id="IPR038770">
    <property type="entry name" value="Na+/solute_symporter_sf"/>
</dbReference>
<dbReference type="RefSeq" id="WP_338250144.1">
    <property type="nucleotide sequence ID" value="NZ_AP028907.1"/>
</dbReference>
<evidence type="ECO:0000313" key="14">
    <source>
        <dbReference type="EMBL" id="BES82638.1"/>
    </source>
</evidence>
<dbReference type="Proteomes" id="UP001341135">
    <property type="component" value="Chromosome"/>
</dbReference>
<accession>A0ABM8IYM3</accession>
<dbReference type="GeneID" id="89290210"/>
<dbReference type="InterPro" id="IPR046342">
    <property type="entry name" value="CBS_dom_sf"/>
</dbReference>
<evidence type="ECO:0000256" key="7">
    <source>
        <dbReference type="ARBA" id="ARBA00023065"/>
    </source>
</evidence>
<feature type="transmembrane region" description="Helical" evidence="12">
    <location>
        <begin position="92"/>
        <end position="114"/>
    </location>
</feature>
<dbReference type="Gene3D" id="1.20.1530.20">
    <property type="match status" value="1"/>
</dbReference>
<comment type="subcellular location">
    <subcellularLocation>
        <location evidence="1">Membrane</location>
        <topology evidence="1">Multi-pass membrane protein</topology>
    </subcellularLocation>
</comment>
<feature type="domain" description="CBS" evidence="13">
    <location>
        <begin position="441"/>
        <end position="501"/>
    </location>
</feature>
<dbReference type="PANTHER" id="PTHR43562:SF3">
    <property type="entry name" value="SODIUM ION_PROTON EXCHANGER (EUROFUNG)"/>
    <property type="match status" value="1"/>
</dbReference>
<dbReference type="Pfam" id="PF00571">
    <property type="entry name" value="CBS"/>
    <property type="match status" value="1"/>
</dbReference>
<feature type="transmembrane region" description="Helical" evidence="12">
    <location>
        <begin position="319"/>
        <end position="340"/>
    </location>
</feature>
<sequence>MQETIHAAVLVGMLLLASKIGEEVAERLRLPGFIGSVLAGLVLSSAVTGIVTPKDLESASLLFMLGINFTLFLAGIEELSNPSLLVPRRQDLLATVLLLSGSMAATVLALWLLTGVTLRTMLGVGLIMSIISAGPLMKILLSKGALGERELAAMRVGLLVEIVSLVLFNTITQGFNVTKLVQSAAFVALVYMVGRHYLDNILVFIEKHMAVKEAPFAIVVSMVIMAGYIAEALGFNAAVTALLLGVFLSEYMELRPLYLERIRAFTYGFLEPLFFIGIGVHAARPSTTTLVISLALLVAASLPKILVASLEGFRGRERLIYLAKGGVDAALLLSLLQAGLLGYDMYTATLVAVVASTILSSLSFRVSERKPDALRLRLRDIDLDMDIIHVDESAEYAARIVSEKGAAVVVDEYMRPVGYVTAEDFVEADPQLLRRLPLRFFTRTEVPIAPAEKTLVEILSDVSLLHEPIIAVVNERGEVVGTITTKKLLSLLLRPSGKRKEHAPLEPHSTKGGSEAPAPQHPRGERRDSSGSSGSA</sequence>
<feature type="transmembrane region" description="Helical" evidence="12">
    <location>
        <begin position="33"/>
        <end position="52"/>
    </location>
</feature>
<feature type="transmembrane region" description="Helical" evidence="12">
    <location>
        <begin position="210"/>
        <end position="229"/>
    </location>
</feature>
<proteinExistence type="predicted"/>
<keyword evidence="3" id="KW-0050">Antiport</keyword>
<dbReference type="PROSITE" id="PS51371">
    <property type="entry name" value="CBS"/>
    <property type="match status" value="1"/>
</dbReference>
<feature type="transmembrane region" description="Helical" evidence="12">
    <location>
        <begin position="289"/>
        <end position="307"/>
    </location>
</feature>
<keyword evidence="5 12" id="KW-1133">Transmembrane helix</keyword>
<protein>
    <submittedName>
        <fullName evidence="14">Cation:proton antiporter</fullName>
    </submittedName>
</protein>
<keyword evidence="7" id="KW-0406">Ion transport</keyword>
<evidence type="ECO:0000256" key="9">
    <source>
        <dbReference type="ARBA" id="ARBA00023201"/>
    </source>
</evidence>
<keyword evidence="9" id="KW-0739">Sodium transport</keyword>
<organism evidence="14 15">
    <name type="scientific">Pyrodictium abyssi</name>
    <dbReference type="NCBI Taxonomy" id="54256"/>
    <lineage>
        <taxon>Archaea</taxon>
        <taxon>Thermoproteota</taxon>
        <taxon>Thermoprotei</taxon>
        <taxon>Desulfurococcales</taxon>
        <taxon>Pyrodictiaceae</taxon>
        <taxon>Pyrodictium</taxon>
    </lineage>
</organism>